<accession>A0AC61R9W3</accession>
<keyword evidence="1" id="KW-0378">Hydrolase</keyword>
<organism evidence="1 2">
    <name type="scientific">Dubosiella muris</name>
    <dbReference type="NCBI Taxonomy" id="3038133"/>
    <lineage>
        <taxon>Bacteria</taxon>
        <taxon>Bacillati</taxon>
        <taxon>Bacillota</taxon>
        <taxon>Erysipelotrichia</taxon>
        <taxon>Erysipelotrichales</taxon>
        <taxon>Erysipelotrichaceae</taxon>
        <taxon>Dubosiella</taxon>
    </lineage>
</organism>
<name>A0AC61R9W3_9FIRM</name>
<evidence type="ECO:0000313" key="1">
    <source>
        <dbReference type="EMBL" id="TGY66855.1"/>
    </source>
</evidence>
<sequence length="416" mass="46351">MKFMERNFFKKCSMIALALLCVLCGCQNTTKRSDSQTKQSAVEKKSDPVQKEKGISCLSTTNNRVVDESGNPYVIKGISTHGLAWFPEIVNEKSFSNFKNDFGLNTVRLAMYTAESGGYCTDGYPQKLESLIDRGIKLCQSLNLYCVVDWHILSDQNPLEHLDSAKGFFEKMARQYGKLPNVIFEICNEPNGSTTWQEVSEYANEIIPVIRKYSDTLILVGTPNWSQDIEQAAQSPLSFKNVAYTLHFYAATHKDDLRAKYEQVVNEIPIVVSEFGICDASGNGAIDEESGNTWIRLLNKYDTGRILWNASNKDESSSILKPGTNLDDWTTADLTPSGQWLLAQNKAATPVKKISPIQSTSTQGKATLSFQSSNTWTEKNKPVVQLEGTLDNASPDAITSWTFTVQFPEAVQVSDH</sequence>
<dbReference type="EMBL" id="SRYG01000003">
    <property type="protein sequence ID" value="TGY66855.1"/>
    <property type="molecule type" value="Genomic_DNA"/>
</dbReference>
<reference evidence="1" key="1">
    <citation type="submission" date="2019-04" db="EMBL/GenBank/DDBJ databases">
        <title>Microbes associate with the intestines of laboratory mice.</title>
        <authorList>
            <person name="Navarre W."/>
            <person name="Wong E."/>
            <person name="Huang K."/>
            <person name="Tropini C."/>
            <person name="Ng K."/>
            <person name="Yu B."/>
        </authorList>
    </citation>
    <scope>NUCLEOTIDE SEQUENCE</scope>
    <source>
        <strain evidence="1">NM09_H32</strain>
    </source>
</reference>
<comment type="caution">
    <text evidence="1">The sequence shown here is derived from an EMBL/GenBank/DDBJ whole genome shotgun (WGS) entry which is preliminary data.</text>
</comment>
<evidence type="ECO:0000313" key="2">
    <source>
        <dbReference type="Proteomes" id="UP000308836"/>
    </source>
</evidence>
<gene>
    <name evidence="1" type="ORF">E5336_01865</name>
</gene>
<proteinExistence type="predicted"/>
<protein>
    <submittedName>
        <fullName evidence="1">Glycoside hydrolase family 5 protein</fullName>
    </submittedName>
</protein>
<dbReference type="Proteomes" id="UP000308836">
    <property type="component" value="Unassembled WGS sequence"/>
</dbReference>
<keyword evidence="2" id="KW-1185">Reference proteome</keyword>